<keyword evidence="2 6" id="KW-0808">Transferase</keyword>
<comment type="similarity">
    <text evidence="5 6">Belongs to the autoinducer synthase family.</text>
</comment>
<dbReference type="PANTHER" id="PTHR39322">
    <property type="entry name" value="ACYL-HOMOSERINE-LACTONE SYNTHASE"/>
    <property type="match status" value="1"/>
</dbReference>
<evidence type="ECO:0000256" key="3">
    <source>
        <dbReference type="ARBA" id="ARBA00022691"/>
    </source>
</evidence>
<sequence>MEIVSGNAHELTPAMMQRIARYRHKVFVESLGWQLRCDDDMELDQFDRPDTVYVAAQMHGEVVGTARLLPTTRPYLLGDVFPQLLNGALPPASAEVWELSRFAATPAASATGDALGHLSSPLAVRLLGAALACAKARGARHLITVSPLGVERLLRNAGFRARRAGVPILAQGQHIVACLIDTACGPRTAARNTEEPALA</sequence>
<dbReference type="Proteomes" id="UP001216674">
    <property type="component" value="Unassembled WGS sequence"/>
</dbReference>
<gene>
    <name evidence="7" type="ORF">P3W85_27250</name>
</gene>
<keyword evidence="4 5" id="KW-0071">Autoinducer synthesis</keyword>
<dbReference type="SUPFAM" id="SSF55729">
    <property type="entry name" value="Acyl-CoA N-acyltransferases (Nat)"/>
    <property type="match status" value="1"/>
</dbReference>
<evidence type="ECO:0000256" key="6">
    <source>
        <dbReference type="RuleBase" id="RU361135"/>
    </source>
</evidence>
<evidence type="ECO:0000256" key="5">
    <source>
        <dbReference type="PROSITE-ProRule" id="PRU00533"/>
    </source>
</evidence>
<protein>
    <recommendedName>
        <fullName evidence="6">Acyl-homoserine-lactone synthase</fullName>
        <ecNumber evidence="6">2.3.1.184</ecNumber>
    </recommendedName>
    <alternativeName>
        <fullName evidence="6">Autoinducer synthesis protein</fullName>
    </alternativeName>
</protein>
<dbReference type="InterPro" id="IPR001690">
    <property type="entry name" value="Autoind_synthase"/>
</dbReference>
<keyword evidence="3 6" id="KW-0949">S-adenosyl-L-methionine</keyword>
<evidence type="ECO:0000256" key="1">
    <source>
        <dbReference type="ARBA" id="ARBA00022654"/>
    </source>
</evidence>
<dbReference type="PRINTS" id="PR01549">
    <property type="entry name" value="AUTOINDCRSYN"/>
</dbReference>
<evidence type="ECO:0000313" key="8">
    <source>
        <dbReference type="Proteomes" id="UP001216674"/>
    </source>
</evidence>
<organism evidence="7 8">
    <name type="scientific">Cupriavidus basilensis</name>
    <dbReference type="NCBI Taxonomy" id="68895"/>
    <lineage>
        <taxon>Bacteria</taxon>
        <taxon>Pseudomonadati</taxon>
        <taxon>Pseudomonadota</taxon>
        <taxon>Betaproteobacteria</taxon>
        <taxon>Burkholderiales</taxon>
        <taxon>Burkholderiaceae</taxon>
        <taxon>Cupriavidus</taxon>
    </lineage>
</organism>
<comment type="caution">
    <text evidence="7">The sequence shown here is derived from an EMBL/GenBank/DDBJ whole genome shotgun (WGS) entry which is preliminary data.</text>
</comment>
<keyword evidence="1 5" id="KW-0673">Quorum sensing</keyword>
<dbReference type="RefSeq" id="WP_276267034.1">
    <property type="nucleotide sequence ID" value="NZ_JARJLM010000447.1"/>
</dbReference>
<dbReference type="EMBL" id="JARJLM010000447">
    <property type="protein sequence ID" value="MDF3836625.1"/>
    <property type="molecule type" value="Genomic_DNA"/>
</dbReference>
<keyword evidence="8" id="KW-1185">Reference proteome</keyword>
<proteinExistence type="inferred from homology"/>
<dbReference type="EC" id="2.3.1.184" evidence="6"/>
<dbReference type="PROSITE" id="PS51187">
    <property type="entry name" value="AUTOINDUCER_SYNTH_2"/>
    <property type="match status" value="1"/>
</dbReference>
<dbReference type="InterPro" id="IPR016181">
    <property type="entry name" value="Acyl_CoA_acyltransferase"/>
</dbReference>
<dbReference type="PANTHER" id="PTHR39322:SF1">
    <property type="entry name" value="ISOVALERYL-HOMOSERINE LACTONE SYNTHASE"/>
    <property type="match status" value="1"/>
</dbReference>
<evidence type="ECO:0000256" key="2">
    <source>
        <dbReference type="ARBA" id="ARBA00022679"/>
    </source>
</evidence>
<evidence type="ECO:0000256" key="4">
    <source>
        <dbReference type="ARBA" id="ARBA00022929"/>
    </source>
</evidence>
<dbReference type="Pfam" id="PF00765">
    <property type="entry name" value="Autoind_synth"/>
    <property type="match status" value="1"/>
</dbReference>
<evidence type="ECO:0000313" key="7">
    <source>
        <dbReference type="EMBL" id="MDF3836625.1"/>
    </source>
</evidence>
<name>A0ABT6AVH8_9BURK</name>
<dbReference type="Gene3D" id="3.40.630.30">
    <property type="match status" value="1"/>
</dbReference>
<accession>A0ABT6AVH8</accession>
<comment type="catalytic activity">
    <reaction evidence="6">
        <text>a fatty acyl-[ACP] + S-adenosyl-L-methionine = an N-acyl-L-homoserine lactone + S-methyl-5'-thioadenosine + holo-[ACP] + H(+)</text>
        <dbReference type="Rhea" id="RHEA:10096"/>
        <dbReference type="Rhea" id="RHEA-COMP:9685"/>
        <dbReference type="Rhea" id="RHEA-COMP:14125"/>
        <dbReference type="ChEBI" id="CHEBI:15378"/>
        <dbReference type="ChEBI" id="CHEBI:17509"/>
        <dbReference type="ChEBI" id="CHEBI:55474"/>
        <dbReference type="ChEBI" id="CHEBI:59789"/>
        <dbReference type="ChEBI" id="CHEBI:64479"/>
        <dbReference type="ChEBI" id="CHEBI:138651"/>
        <dbReference type="EC" id="2.3.1.184"/>
    </reaction>
</comment>
<reference evidence="7 8" key="1">
    <citation type="submission" date="2023-03" db="EMBL/GenBank/DDBJ databases">
        <title>Draft assemblies of triclosan tolerant bacteria isolated from returned activated sludge.</title>
        <authorList>
            <person name="Van Hamelsveld S."/>
        </authorList>
    </citation>
    <scope>NUCLEOTIDE SEQUENCE [LARGE SCALE GENOMIC DNA]</scope>
    <source>
        <strain evidence="7 8">GW210010_S58</strain>
    </source>
</reference>